<organism evidence="2 3">
    <name type="scientific">Coleophoma cylindrospora</name>
    <dbReference type="NCBI Taxonomy" id="1849047"/>
    <lineage>
        <taxon>Eukaryota</taxon>
        <taxon>Fungi</taxon>
        <taxon>Dikarya</taxon>
        <taxon>Ascomycota</taxon>
        <taxon>Pezizomycotina</taxon>
        <taxon>Leotiomycetes</taxon>
        <taxon>Helotiales</taxon>
        <taxon>Dermateaceae</taxon>
        <taxon>Coleophoma</taxon>
    </lineage>
</organism>
<proteinExistence type="predicted"/>
<dbReference type="EMBL" id="PDLM01000013">
    <property type="protein sequence ID" value="RDW63612.1"/>
    <property type="molecule type" value="Genomic_DNA"/>
</dbReference>
<comment type="caution">
    <text evidence="2">The sequence shown here is derived from an EMBL/GenBank/DDBJ whole genome shotgun (WGS) entry which is preliminary data.</text>
</comment>
<evidence type="ECO:0008006" key="4">
    <source>
        <dbReference type="Google" id="ProtNLM"/>
    </source>
</evidence>
<dbReference type="InterPro" id="IPR021833">
    <property type="entry name" value="DUF3425"/>
</dbReference>
<name>A0A3D8QP87_9HELO</name>
<keyword evidence="3" id="KW-1185">Reference proteome</keyword>
<feature type="compositionally biased region" description="Basic residues" evidence="1">
    <location>
        <begin position="23"/>
        <end position="41"/>
    </location>
</feature>
<protein>
    <recommendedName>
        <fullName evidence="4">BZIP domain-containing protein</fullName>
    </recommendedName>
</protein>
<accession>A0A3D8QP87</accession>
<dbReference type="Proteomes" id="UP000256645">
    <property type="component" value="Unassembled WGS sequence"/>
</dbReference>
<reference evidence="2 3" key="1">
    <citation type="journal article" date="2018" name="IMA Fungus">
        <title>IMA Genome-F 9: Draft genome sequence of Annulohypoxylon stygium, Aspergillus mulundensis, Berkeleyomyces basicola (syn. Thielaviopsis basicola), Ceratocystis smalleyi, two Cercospora beticola strains, Coleophoma cylindrospora, Fusarium fracticaudum, Phialophora cf. hyalina, and Morchella septimelata.</title>
        <authorList>
            <person name="Wingfield B.D."/>
            <person name="Bills G.F."/>
            <person name="Dong Y."/>
            <person name="Huang W."/>
            <person name="Nel W.J."/>
            <person name="Swalarsk-Parry B.S."/>
            <person name="Vaghefi N."/>
            <person name="Wilken P.M."/>
            <person name="An Z."/>
            <person name="de Beer Z.W."/>
            <person name="De Vos L."/>
            <person name="Chen L."/>
            <person name="Duong T.A."/>
            <person name="Gao Y."/>
            <person name="Hammerbacher A."/>
            <person name="Kikkert J.R."/>
            <person name="Li Y."/>
            <person name="Li H."/>
            <person name="Li K."/>
            <person name="Li Q."/>
            <person name="Liu X."/>
            <person name="Ma X."/>
            <person name="Naidoo K."/>
            <person name="Pethybridge S.J."/>
            <person name="Sun J."/>
            <person name="Steenkamp E.T."/>
            <person name="van der Nest M.A."/>
            <person name="van Wyk S."/>
            <person name="Wingfield M.J."/>
            <person name="Xiong C."/>
            <person name="Yue Q."/>
            <person name="Zhang X."/>
        </authorList>
    </citation>
    <scope>NUCLEOTIDE SEQUENCE [LARGE SCALE GENOMIC DNA]</scope>
    <source>
        <strain evidence="2 3">BP6252</strain>
    </source>
</reference>
<dbReference type="PANTHER" id="PTHR38116:SF1">
    <property type="entry name" value="BZIP DOMAIN-CONTAINING PROTEIN"/>
    <property type="match status" value="1"/>
</dbReference>
<evidence type="ECO:0000313" key="2">
    <source>
        <dbReference type="EMBL" id="RDW63612.1"/>
    </source>
</evidence>
<sequence>MATHTEIYLKDDNWFGQTSAAERRKRQNRVHQRATKKRKRAQLNNNNAAESLPASRIVNTHNDQLVNKTETVTKPSPVIADISRTATNSELWCLFQSAAGAPKLDRSELPRAAAICLAHSTKTKETIALFNKWASNRYHTGSPMADNVLVLVKFNVFRAMLCNSMTLGFLTEKMVDDNAISPFCTSHYHNEADLLPASLRPTALQREIPHHPWIDLLPIPRMRDNLLRAGNSFDEMDLCGDLIGLFSESKGGSGMIIWKDPWDVQGWEITDDFLRNWDWALRGCRELLEATNRWRLRRAEKPLLCEDI</sequence>
<evidence type="ECO:0000256" key="1">
    <source>
        <dbReference type="SAM" id="MobiDB-lite"/>
    </source>
</evidence>
<dbReference type="AlphaFoldDB" id="A0A3D8QP87"/>
<dbReference type="PANTHER" id="PTHR38116">
    <property type="entry name" value="CHROMOSOME 7, WHOLE GENOME SHOTGUN SEQUENCE"/>
    <property type="match status" value="1"/>
</dbReference>
<gene>
    <name evidence="2" type="ORF">BP6252_11157</name>
</gene>
<feature type="region of interest" description="Disordered" evidence="1">
    <location>
        <begin position="19"/>
        <end position="52"/>
    </location>
</feature>
<dbReference type="STRING" id="1849047.A0A3D8QP87"/>
<dbReference type="Pfam" id="PF11905">
    <property type="entry name" value="DUF3425"/>
    <property type="match status" value="1"/>
</dbReference>
<evidence type="ECO:0000313" key="3">
    <source>
        <dbReference type="Proteomes" id="UP000256645"/>
    </source>
</evidence>
<dbReference type="OrthoDB" id="2245989at2759"/>